<dbReference type="AlphaFoldDB" id="A0A2S7K9Y4"/>
<reference evidence="1 2" key="1">
    <citation type="submission" date="2017-12" db="EMBL/GenBank/DDBJ databases">
        <authorList>
            <person name="Hurst M.R.H."/>
        </authorList>
    </citation>
    <scope>NUCLEOTIDE SEQUENCE [LARGE SCALE GENOMIC DNA]</scope>
    <source>
        <strain evidence="1 2">SY-3-19</strain>
    </source>
</reference>
<dbReference type="RefSeq" id="WP_104828033.1">
    <property type="nucleotide sequence ID" value="NZ_PJCH01000001.1"/>
</dbReference>
<proteinExistence type="predicted"/>
<organism evidence="1 2">
    <name type="scientific">Hyphococcus luteus</name>
    <dbReference type="NCBI Taxonomy" id="2058213"/>
    <lineage>
        <taxon>Bacteria</taxon>
        <taxon>Pseudomonadati</taxon>
        <taxon>Pseudomonadota</taxon>
        <taxon>Alphaproteobacteria</taxon>
        <taxon>Parvularculales</taxon>
        <taxon>Parvularculaceae</taxon>
        <taxon>Hyphococcus</taxon>
    </lineage>
</organism>
<gene>
    <name evidence="1" type="ORF">CW354_00170</name>
</gene>
<accession>A0A2S7K9Y4</accession>
<evidence type="ECO:0000313" key="2">
    <source>
        <dbReference type="Proteomes" id="UP000239504"/>
    </source>
</evidence>
<comment type="caution">
    <text evidence="1">The sequence shown here is derived from an EMBL/GenBank/DDBJ whole genome shotgun (WGS) entry which is preliminary data.</text>
</comment>
<evidence type="ECO:0000313" key="1">
    <source>
        <dbReference type="EMBL" id="PQA89330.1"/>
    </source>
</evidence>
<dbReference type="Proteomes" id="UP000239504">
    <property type="component" value="Unassembled WGS sequence"/>
</dbReference>
<keyword evidence="2" id="KW-1185">Reference proteome</keyword>
<sequence>MDALTQMIAYGWPLALAGFVLGALAGGWAARKAAAADDSNARKAGPDADSLAALAEELQAAKALLEAEEREAGDVDVTLKDLDEAVKRANGRLKLVSKALKQPK</sequence>
<dbReference type="EMBL" id="PJCH01000001">
    <property type="protein sequence ID" value="PQA89330.1"/>
    <property type="molecule type" value="Genomic_DNA"/>
</dbReference>
<name>A0A2S7K9Y4_9PROT</name>
<protein>
    <submittedName>
        <fullName evidence="1">Uncharacterized protein</fullName>
    </submittedName>
</protein>